<dbReference type="OrthoDB" id="6130400at2759"/>
<evidence type="ECO:0000313" key="5">
    <source>
        <dbReference type="Proteomes" id="UP000683360"/>
    </source>
</evidence>
<proteinExistence type="inferred from homology"/>
<dbReference type="PANTHER" id="PTHR10656">
    <property type="entry name" value="CELL FATE DETERMINING PROTEIN MAB21-RELATED"/>
    <property type="match status" value="1"/>
</dbReference>
<gene>
    <name evidence="4" type="ORF">MEDL_52294</name>
</gene>
<dbReference type="PANTHER" id="PTHR10656:SF69">
    <property type="entry name" value="MAB-21-LIKE HHH_H2TH-LIKE DOMAIN-CONTAINING PROTEIN"/>
    <property type="match status" value="1"/>
</dbReference>
<evidence type="ECO:0000259" key="3">
    <source>
        <dbReference type="Pfam" id="PF20266"/>
    </source>
</evidence>
<dbReference type="InterPro" id="IPR046903">
    <property type="entry name" value="Mab-21-like_nuc_Trfase"/>
</dbReference>
<evidence type="ECO:0000259" key="2">
    <source>
        <dbReference type="Pfam" id="PF03281"/>
    </source>
</evidence>
<dbReference type="AlphaFoldDB" id="A0A8S3U277"/>
<sequence>MLHGPCISDSRGAVDHLFCFRSLIWPDVAESWLIRKRSSTWPPTDVMLNSVSQGILLVPIGSKFGSTEDCSFEWRISFSLQERDLIHSFNYVQVLCYTIAKYLKKDLMGESRLCSYFIKTAIFWLSEELDQNMWTPENFVQCIHEIQRRLLYWVRYGYCPHYFIVENNLFEGLLPLERKLIEDALHNLFPLLLQSFFYEKT</sequence>
<evidence type="ECO:0008006" key="6">
    <source>
        <dbReference type="Google" id="ProtNLM"/>
    </source>
</evidence>
<dbReference type="EMBL" id="CAJPWZ010002543">
    <property type="protein sequence ID" value="CAG2239997.1"/>
    <property type="molecule type" value="Genomic_DNA"/>
</dbReference>
<evidence type="ECO:0000256" key="1">
    <source>
        <dbReference type="ARBA" id="ARBA00008307"/>
    </source>
</evidence>
<dbReference type="Pfam" id="PF03281">
    <property type="entry name" value="Mab-21"/>
    <property type="match status" value="1"/>
</dbReference>
<keyword evidence="5" id="KW-1185">Reference proteome</keyword>
<evidence type="ECO:0000313" key="4">
    <source>
        <dbReference type="EMBL" id="CAG2239997.1"/>
    </source>
</evidence>
<dbReference type="InterPro" id="IPR046906">
    <property type="entry name" value="Mab-21_HhH/H2TH-like"/>
</dbReference>
<accession>A0A8S3U277</accession>
<dbReference type="SMART" id="SM01265">
    <property type="entry name" value="Mab-21"/>
    <property type="match status" value="1"/>
</dbReference>
<protein>
    <recommendedName>
        <fullName evidence="6">Mab-21-like HhH/H2TH-like domain-containing protein</fullName>
    </recommendedName>
</protein>
<organism evidence="4 5">
    <name type="scientific">Mytilus edulis</name>
    <name type="common">Blue mussel</name>
    <dbReference type="NCBI Taxonomy" id="6550"/>
    <lineage>
        <taxon>Eukaryota</taxon>
        <taxon>Metazoa</taxon>
        <taxon>Spiralia</taxon>
        <taxon>Lophotrochozoa</taxon>
        <taxon>Mollusca</taxon>
        <taxon>Bivalvia</taxon>
        <taxon>Autobranchia</taxon>
        <taxon>Pteriomorphia</taxon>
        <taxon>Mytilida</taxon>
        <taxon>Mytiloidea</taxon>
        <taxon>Mytilidae</taxon>
        <taxon>Mytilinae</taxon>
        <taxon>Mytilus</taxon>
    </lineage>
</organism>
<dbReference type="Proteomes" id="UP000683360">
    <property type="component" value="Unassembled WGS sequence"/>
</dbReference>
<name>A0A8S3U277_MYTED</name>
<comment type="caution">
    <text evidence="4">The sequence shown here is derived from an EMBL/GenBank/DDBJ whole genome shotgun (WGS) entry which is preliminary data.</text>
</comment>
<dbReference type="Pfam" id="PF20266">
    <property type="entry name" value="Mab-21_C"/>
    <property type="match status" value="1"/>
</dbReference>
<dbReference type="Gene3D" id="1.10.1410.40">
    <property type="match status" value="1"/>
</dbReference>
<feature type="domain" description="Mab-21-like HhH/H2TH-like" evidence="3">
    <location>
        <begin position="96"/>
        <end position="174"/>
    </location>
</feature>
<feature type="domain" description="Mab-21-like nucleotidyltransferase" evidence="2">
    <location>
        <begin position="15"/>
        <end position="87"/>
    </location>
</feature>
<reference evidence="4" key="1">
    <citation type="submission" date="2021-03" db="EMBL/GenBank/DDBJ databases">
        <authorList>
            <person name="Bekaert M."/>
        </authorList>
    </citation>
    <scope>NUCLEOTIDE SEQUENCE</scope>
</reference>
<comment type="similarity">
    <text evidence="1">Belongs to the mab-21 family.</text>
</comment>
<dbReference type="InterPro" id="IPR024810">
    <property type="entry name" value="MAB21L/cGLR"/>
</dbReference>